<accession>A0A1H5RVL1</accession>
<evidence type="ECO:0000313" key="1">
    <source>
        <dbReference type="EMBL" id="SEF42369.1"/>
    </source>
</evidence>
<sequence>MIPINSYRQFVAELIAHAKAKAQIEDQIFTRLAVTESQLTNILKDQAGIVVAGNIPGADYSNTPGYFTSTGECLLMVLEKMPEDYQGTEREYDRYAVLQELMVEIVRVLMNHDGFHLFCDKGEVDTSRPLTVEWEYNTYGGFNGLSITFRLKDKDV</sequence>
<name>A0A1H5RVL1_XYLRU</name>
<dbReference type="RefSeq" id="WP_103914964.1">
    <property type="nucleotide sequence ID" value="NZ_FNUV01000001.1"/>
</dbReference>
<evidence type="ECO:0000313" key="2">
    <source>
        <dbReference type="Proteomes" id="UP000236735"/>
    </source>
</evidence>
<protein>
    <submittedName>
        <fullName evidence="1">Uncharacterized protein</fullName>
    </submittedName>
</protein>
<organism evidence="1 2">
    <name type="scientific">Xylanibacter ruminicola</name>
    <name type="common">Prevotella ruminicola</name>
    <dbReference type="NCBI Taxonomy" id="839"/>
    <lineage>
        <taxon>Bacteria</taxon>
        <taxon>Pseudomonadati</taxon>
        <taxon>Bacteroidota</taxon>
        <taxon>Bacteroidia</taxon>
        <taxon>Bacteroidales</taxon>
        <taxon>Prevotellaceae</taxon>
        <taxon>Xylanibacter</taxon>
    </lineage>
</organism>
<dbReference type="Proteomes" id="UP000236735">
    <property type="component" value="Unassembled WGS sequence"/>
</dbReference>
<proteinExistence type="predicted"/>
<dbReference type="EMBL" id="FNUV01000001">
    <property type="protein sequence ID" value="SEF42369.1"/>
    <property type="molecule type" value="Genomic_DNA"/>
</dbReference>
<gene>
    <name evidence="1" type="ORF">SAMN05216354_0361</name>
</gene>
<reference evidence="1 2" key="1">
    <citation type="submission" date="2016-10" db="EMBL/GenBank/DDBJ databases">
        <authorList>
            <person name="de Groot N.N."/>
        </authorList>
    </citation>
    <scope>NUCLEOTIDE SEQUENCE [LARGE SCALE GENOMIC DNA]</scope>
    <source>
        <strain evidence="1 2">AR32</strain>
    </source>
</reference>
<dbReference type="AlphaFoldDB" id="A0A1H5RVL1"/>